<organism evidence="1 2">
    <name type="scientific">Listeria grandensis</name>
    <dbReference type="NCBI Taxonomy" id="1494963"/>
    <lineage>
        <taxon>Bacteria</taxon>
        <taxon>Bacillati</taxon>
        <taxon>Bacillota</taxon>
        <taxon>Bacilli</taxon>
        <taxon>Bacillales</taxon>
        <taxon>Listeriaceae</taxon>
        <taxon>Listeria</taxon>
    </lineage>
</organism>
<protein>
    <submittedName>
        <fullName evidence="1">Uncharacterized protein</fullName>
    </submittedName>
</protein>
<dbReference type="Proteomes" id="UP000535908">
    <property type="component" value="Unassembled WGS sequence"/>
</dbReference>
<name>A0A7X0Y1P7_9LIST</name>
<dbReference type="AlphaFoldDB" id="A0A7X0Y1P7"/>
<comment type="caution">
    <text evidence="1">The sequence shown here is derived from an EMBL/GenBank/DDBJ whole genome shotgun (WGS) entry which is preliminary data.</text>
</comment>
<reference evidence="1 2" key="1">
    <citation type="submission" date="2020-03" db="EMBL/GenBank/DDBJ databases">
        <title>Soil Listeria distribution.</title>
        <authorList>
            <person name="Liao J."/>
            <person name="Wiedmann M."/>
        </authorList>
    </citation>
    <scope>NUCLEOTIDE SEQUENCE [LARGE SCALE GENOMIC DNA]</scope>
    <source>
        <strain evidence="1 2">FSL L7-0741</strain>
    </source>
</reference>
<dbReference type="RefSeq" id="WP_185408803.1">
    <property type="nucleotide sequence ID" value="NZ_JAARRE010000001.1"/>
</dbReference>
<sequence length="154" mass="18079">MHEKLISTEITKLLAKEIFRFADFWFDNYYTKNLAREILRQHPDFIAVYRPRIVATVANSLKAVSGGSYSQLDYYNLGKTEAQNGLTVADAIRNRYSFEEATETFLKKRNEESSLGIAKQEIDYYMEELNDFHEMIMPLILQGYTHHYGYAKKR</sequence>
<gene>
    <name evidence="1" type="ORF">HCA69_02650</name>
</gene>
<accession>A0A7X0Y1P7</accession>
<evidence type="ECO:0000313" key="2">
    <source>
        <dbReference type="Proteomes" id="UP000535908"/>
    </source>
</evidence>
<proteinExistence type="predicted"/>
<evidence type="ECO:0000313" key="1">
    <source>
        <dbReference type="EMBL" id="MBC1935249.1"/>
    </source>
</evidence>
<dbReference type="EMBL" id="JAARWN010000001">
    <property type="protein sequence ID" value="MBC1935249.1"/>
    <property type="molecule type" value="Genomic_DNA"/>
</dbReference>